<dbReference type="Pfam" id="PF21089">
    <property type="entry name" value="PKS_DH_N"/>
    <property type="match status" value="1"/>
</dbReference>
<dbReference type="InterPro" id="IPR036736">
    <property type="entry name" value="ACP-like_sf"/>
</dbReference>
<dbReference type="SUPFAM" id="SSF52151">
    <property type="entry name" value="FabD/lysophospholipase-like"/>
    <property type="match status" value="1"/>
</dbReference>
<dbReference type="Gene3D" id="3.40.50.1820">
    <property type="entry name" value="alpha/beta hydrolase"/>
    <property type="match status" value="1"/>
</dbReference>
<dbReference type="OrthoDB" id="9778690at2"/>
<accession>A0A1M6FZQ4</accession>
<keyword evidence="6" id="KW-0511">Multifunctional enzyme</keyword>
<keyword evidence="2" id="KW-0597">Phosphoprotein</keyword>
<evidence type="ECO:0000256" key="4">
    <source>
        <dbReference type="ARBA" id="ARBA00022832"/>
    </source>
</evidence>
<dbReference type="InterPro" id="IPR016035">
    <property type="entry name" value="Acyl_Trfase/lysoPLipase"/>
</dbReference>
<dbReference type="InterPro" id="IPR020806">
    <property type="entry name" value="PKS_PP-bd"/>
</dbReference>
<dbReference type="InterPro" id="IPR016036">
    <property type="entry name" value="Malonyl_transacylase_ACP-bd"/>
</dbReference>
<evidence type="ECO:0000256" key="3">
    <source>
        <dbReference type="ARBA" id="ARBA00022679"/>
    </source>
</evidence>
<dbReference type="InterPro" id="IPR049552">
    <property type="entry name" value="PKS_DH_N"/>
</dbReference>
<dbReference type="InterPro" id="IPR020807">
    <property type="entry name" value="PKS_DH"/>
</dbReference>
<dbReference type="CDD" id="cd00833">
    <property type="entry name" value="PKS"/>
    <property type="match status" value="1"/>
</dbReference>
<dbReference type="Gene3D" id="3.30.70.250">
    <property type="entry name" value="Malonyl-CoA ACP transacylase, ACP-binding"/>
    <property type="match status" value="1"/>
</dbReference>
<dbReference type="InterPro" id="IPR049490">
    <property type="entry name" value="C883_1060-like_KR_N"/>
</dbReference>
<feature type="domain" description="Ketosynthase family 3 (KS3)" evidence="9">
    <location>
        <begin position="13"/>
        <end position="439"/>
    </location>
</feature>
<dbReference type="SUPFAM" id="SSF53901">
    <property type="entry name" value="Thiolase-like"/>
    <property type="match status" value="1"/>
</dbReference>
<dbReference type="InterPro" id="IPR049551">
    <property type="entry name" value="PKS_DH_C"/>
</dbReference>
<dbReference type="InterPro" id="IPR057326">
    <property type="entry name" value="KR_dom"/>
</dbReference>
<dbReference type="SMART" id="SM00827">
    <property type="entry name" value="PKS_AT"/>
    <property type="match status" value="1"/>
</dbReference>
<keyword evidence="4" id="KW-0276">Fatty acid metabolism</keyword>
<evidence type="ECO:0000259" key="9">
    <source>
        <dbReference type="PROSITE" id="PS52004"/>
    </source>
</evidence>
<gene>
    <name evidence="11" type="ORF">SAMN05444417_2592</name>
</gene>
<protein>
    <submittedName>
        <fullName evidence="11">Acyl transferase domain-containing protein</fullName>
    </submittedName>
</protein>
<dbReference type="Gene3D" id="3.30.70.3290">
    <property type="match status" value="1"/>
</dbReference>
<dbReference type="Gene3D" id="1.10.1200.10">
    <property type="entry name" value="ACP-like"/>
    <property type="match status" value="1"/>
</dbReference>
<dbReference type="FunFam" id="3.40.47.10:FF:000042">
    <property type="entry name" value="Polyketide synthase Pks13"/>
    <property type="match status" value="1"/>
</dbReference>
<evidence type="ECO:0000313" key="11">
    <source>
        <dbReference type="EMBL" id="SHJ03137.1"/>
    </source>
</evidence>
<evidence type="ECO:0000313" key="12">
    <source>
        <dbReference type="Proteomes" id="UP000184292"/>
    </source>
</evidence>
<dbReference type="InterPro" id="IPR036291">
    <property type="entry name" value="NAD(P)-bd_dom_sf"/>
</dbReference>
<dbReference type="InterPro" id="IPR001031">
    <property type="entry name" value="Thioesterase"/>
</dbReference>
<dbReference type="Pfam" id="PF21394">
    <property type="entry name" value="Beta-ketacyl_N"/>
    <property type="match status" value="1"/>
</dbReference>
<dbReference type="GO" id="GO:0006633">
    <property type="term" value="P:fatty acid biosynthetic process"/>
    <property type="evidence" value="ECO:0007669"/>
    <property type="project" value="InterPro"/>
</dbReference>
<keyword evidence="3 11" id="KW-0808">Transferase</keyword>
<keyword evidence="12" id="KW-1185">Reference proteome</keyword>
<dbReference type="RefSeq" id="WP_073331221.1">
    <property type="nucleotide sequence ID" value="NZ_FQYO01000004.1"/>
</dbReference>
<evidence type="ECO:0000256" key="6">
    <source>
        <dbReference type="ARBA" id="ARBA00023268"/>
    </source>
</evidence>
<dbReference type="GO" id="GO:0004312">
    <property type="term" value="F:fatty acid synthase activity"/>
    <property type="evidence" value="ECO:0007669"/>
    <property type="project" value="TreeGrafter"/>
</dbReference>
<dbReference type="PANTHER" id="PTHR43775:SF51">
    <property type="entry name" value="INACTIVE PHENOLPHTHIOCEROL SYNTHESIS POLYKETIDE SYNTHASE TYPE I PKS1-RELATED"/>
    <property type="match status" value="1"/>
</dbReference>
<evidence type="ECO:0000256" key="7">
    <source>
        <dbReference type="PROSITE-ProRule" id="PRU01363"/>
    </source>
</evidence>
<feature type="active site" description="Proton donor; for dehydratase activity" evidence="7">
    <location>
        <position position="1569"/>
    </location>
</feature>
<dbReference type="FunFam" id="1.10.1200.10:FF:000016">
    <property type="entry name" value="Non-ribosomal peptide synthase"/>
    <property type="match status" value="1"/>
</dbReference>
<dbReference type="Gene3D" id="3.40.47.10">
    <property type="match status" value="1"/>
</dbReference>
<dbReference type="InterPro" id="IPR014030">
    <property type="entry name" value="Ketoacyl_synth_N"/>
</dbReference>
<dbReference type="InterPro" id="IPR013968">
    <property type="entry name" value="PKS_KR"/>
</dbReference>
<dbReference type="InterPro" id="IPR042104">
    <property type="entry name" value="PKS_dehydratase_sf"/>
</dbReference>
<dbReference type="InterPro" id="IPR049900">
    <property type="entry name" value="PKS_mFAS_DH"/>
</dbReference>
<organism evidence="11 12">
    <name type="scientific">Wenxinia saemankumensis</name>
    <dbReference type="NCBI Taxonomy" id="1447782"/>
    <lineage>
        <taxon>Bacteria</taxon>
        <taxon>Pseudomonadati</taxon>
        <taxon>Pseudomonadota</taxon>
        <taxon>Alphaproteobacteria</taxon>
        <taxon>Rhodobacterales</taxon>
        <taxon>Roseobacteraceae</taxon>
        <taxon>Wenxinia</taxon>
    </lineage>
</organism>
<dbReference type="Pfam" id="PF00109">
    <property type="entry name" value="ketoacyl-synt"/>
    <property type="match status" value="1"/>
</dbReference>
<feature type="region of interest" description="C-terminal hotdog fold" evidence="7">
    <location>
        <begin position="1510"/>
        <end position="1654"/>
    </location>
</feature>
<dbReference type="STRING" id="1447782.SAMN05444417_2592"/>
<dbReference type="Proteomes" id="UP000184292">
    <property type="component" value="Unassembled WGS sequence"/>
</dbReference>
<feature type="domain" description="PKS/mFAS DH" evidence="10">
    <location>
        <begin position="1370"/>
        <end position="1654"/>
    </location>
</feature>
<evidence type="ECO:0000259" key="8">
    <source>
        <dbReference type="PROSITE" id="PS50075"/>
    </source>
</evidence>
<dbReference type="InterPro" id="IPR001227">
    <property type="entry name" value="Ac_transferase_dom_sf"/>
</dbReference>
<dbReference type="Gene3D" id="3.40.366.10">
    <property type="entry name" value="Malonyl-Coenzyme A Acyl Carrier Protein, domain 2"/>
    <property type="match status" value="1"/>
</dbReference>
<dbReference type="PROSITE" id="PS52019">
    <property type="entry name" value="PKS_MFAS_DH"/>
    <property type="match status" value="1"/>
</dbReference>
<dbReference type="Pfam" id="PF02801">
    <property type="entry name" value="Ketoacyl-synt_C"/>
    <property type="match status" value="1"/>
</dbReference>
<dbReference type="GO" id="GO:0004315">
    <property type="term" value="F:3-oxoacyl-[acyl-carrier-protein] synthase activity"/>
    <property type="evidence" value="ECO:0007669"/>
    <property type="project" value="InterPro"/>
</dbReference>
<feature type="region of interest" description="N-terminal hotdog fold" evidence="7">
    <location>
        <begin position="1370"/>
        <end position="1496"/>
    </location>
</feature>
<dbReference type="Gene3D" id="3.10.129.110">
    <property type="entry name" value="Polyketide synthase dehydratase"/>
    <property type="match status" value="1"/>
</dbReference>
<sequence length="2118" mass="229023">MATRPGSHAVARVSDIAIVGMAAHLPGSADVDGYWRNLRDGVRSIRRLSEAELDASGEAPQRRSHKDYVPFAAPLEGHDLFDAEFFGFSPKEAAILDPQHRHFLEVAWEAMENAGHPPETLSGPVGVYGGCGMGSYFYFNLMTNPDLVAETGEFLLRHTGNDKDFLTTRVSHVFDLRGPSVNVQTACSTSLVAVHYACQALMMGECDMALAGGATIELPQGRGYLYKEGEILSPDGECHAFDHRAQGTVFGSGAGIVVLRRLSDALRDGDHIWAVIKGTAINNDGSDKAGYLAPSVDGQAGAIREAQRVARVDPATIDYVECHGTGTYLGDPIEVAALSEAFGDSGTGHCRIGSVKTNIGHLDTAAGVASLIKASLALHHRQMPPSLGYEAPNPAIPFEGSPFVVNDTLRDWERGTHPRRAGVQSLGVGGTNAHVVLEEAPEPPAAEESDWPFQLLTLSARSKAALDAAADRLADHLEARGDQPLADVAWTLKEGRRAFDRRRVVVAASHEEAAEALRANDPRRVFTHTVVAEDPGIVFMFPGGGAQYADMARGLYETEPVFREWMDRGLDVLAAETGDDPRADWLTDGNADEVSARLQRPSVQLPLIMIVEYALAQLWMGWGVRPAALIGHSMGENTAAAVAGVMGFDDCIRLVSLRGRLFDTVPEGGMLSVALPEAELRARLGEDLDLAAVNAPGLCVASGPRAALDALEAALKADEIECRRIPIDIAAHSRMLEPILDEFRAFLAALDLKAPAIPFVSNRSGDWITDDEATDPDYWVRHLRGTVHFADGLTTLSQDPERIYIEVGPGKALSSLAGQHGQVTANQVIGSLRHPEDGAADDAYFVAQLGRVWATGGRFDWSQLWGAARRRRVPLPTYPFQRSRYWIDPGRTAEAPDWPMRIEDRERWGWVESWRPAYAECGVDVAGDLSDAPAARWLVFADGGPLGADVTRRLMAAGHEVVVVRPGDSFARTEAGYTIAPERGREGFDAMISALAAEERMPDRVLHLWLATADEGARPGSSFYHRVQEQGFWSLFFLAQAWGGADGGPLDITVVTSEAAQVRGEALRHPDKATVQGPLRVIPREFPQVTCRSLDLPAPDGSEAQVAAVLAEALSDPDSGRAAWRDGIRYAPRWTRADLPPTGQMPVAEGSVVLFTGGYGGIGLTIAEALIRERGAKVALVARQPLPPRGEWDRVLARSAPGDRLAGRLRAIRRLQAAASASGGAVATFAADVSNVEEMRRVAAQMHETLGPISGVVHGAGVIDDAPILGKSPVSVEDVFTPKIHGGQVLDLLFPDGAVEWIALFSSSSVATAPAGQVDYVAANAWLDAFAASRSGGRTRVLALNWGIWAEVGMAAEAMRAREGVTPPPPQVIDAALLDAASFDAAANRVFTARWRSAARWVLDEHRTRDGGALLPGTGYLELAAEALAAQGEPTTFELRDLTFERPLSVPDAGETTVRVTLPRSDRGYRLVVESDRGAGWEQNATGEIRLYDLPTPPRVDLEAIALRCGRLTLAEEGGTLRSPQEAHLRFGRRWRVMTATRTGEGEGLAQLELPEGDAEYHLHPGLMDIATGWAMDLIEGYAPDHLWVPVSYAALRVHGPLPAEMVSWVRSAGRNVADSGTARFDISLCAPDGTICVDIRGFTIRKVAQGLSLGAAPARRAVEAVRPLSPEEERLRHAISQGIPPKDGAAMFFRALASGRPRVLVSSMDLTALIAQAGARAEAGPARTFERPALDGDFVPPEGEVERRLAAIWSELLGVSRIGAEDSFFDLGGHSLIAVRLFARIRKAFDVDFPISVLFEAPTIRSCARLIAEAGGDAGPEDTARSEAAPARRFTHVVPMHEGEGGPKTPFFLVAGMFGNVLNLRHLAHLIGADRPVYGLQARGLYGDAEPHRDIEAAARDMLAEMRQVQSRGPWMIGGFSGGGITAYEIARQLKAAGEEVSALVMLDTPLPRRRPLARADRLAIQRLKWREEGAFYPVKWAARRIAWSRARRRPVIETAAEAEFHDKAIEAAFYDAIARYEVRPWDGPLDLFRPPLVGRWEVAPGRWVSDERAYVLPDNDWTAHAPAIAVHEVPGTHDSMVLEPNVRVLAARMRRVIEAAEREAESAAWPLLRAAE</sequence>
<dbReference type="InterPro" id="IPR020802">
    <property type="entry name" value="TesA-like"/>
</dbReference>
<reference evidence="11 12" key="1">
    <citation type="submission" date="2016-11" db="EMBL/GenBank/DDBJ databases">
        <authorList>
            <person name="Jaros S."/>
            <person name="Januszkiewicz K."/>
            <person name="Wedrychowicz H."/>
        </authorList>
    </citation>
    <scope>NUCLEOTIDE SEQUENCE [LARGE SCALE GENOMIC DNA]</scope>
    <source>
        <strain evidence="11 12">DSM 100565</strain>
    </source>
</reference>
<dbReference type="InterPro" id="IPR016039">
    <property type="entry name" value="Thiolase-like"/>
</dbReference>
<dbReference type="EMBL" id="FQYO01000004">
    <property type="protein sequence ID" value="SHJ03137.1"/>
    <property type="molecule type" value="Genomic_DNA"/>
</dbReference>
<keyword evidence="5" id="KW-0443">Lipid metabolism</keyword>
<dbReference type="InterPro" id="IPR014043">
    <property type="entry name" value="Acyl_transferase_dom"/>
</dbReference>
<dbReference type="SMART" id="SM00826">
    <property type="entry name" value="PKS_DH"/>
    <property type="match status" value="1"/>
</dbReference>
<dbReference type="PROSITE" id="PS00606">
    <property type="entry name" value="KS3_1"/>
    <property type="match status" value="1"/>
</dbReference>
<dbReference type="Gene3D" id="3.40.50.720">
    <property type="entry name" value="NAD(P)-binding Rossmann-like Domain"/>
    <property type="match status" value="1"/>
</dbReference>
<dbReference type="SUPFAM" id="SSF53474">
    <property type="entry name" value="alpha/beta-Hydrolases"/>
    <property type="match status" value="1"/>
</dbReference>
<feature type="domain" description="Carrier" evidence="8">
    <location>
        <begin position="1741"/>
        <end position="1816"/>
    </location>
</feature>
<name>A0A1M6FZQ4_9RHOB</name>
<evidence type="ECO:0000259" key="10">
    <source>
        <dbReference type="PROSITE" id="PS52019"/>
    </source>
</evidence>
<dbReference type="Pfam" id="PF08659">
    <property type="entry name" value="KR"/>
    <property type="match status" value="1"/>
</dbReference>
<evidence type="ECO:0000256" key="5">
    <source>
        <dbReference type="ARBA" id="ARBA00023098"/>
    </source>
</evidence>
<dbReference type="Pfam" id="PF00550">
    <property type="entry name" value="PP-binding"/>
    <property type="match status" value="1"/>
</dbReference>
<dbReference type="SMART" id="SM00824">
    <property type="entry name" value="PKS_TE"/>
    <property type="match status" value="1"/>
</dbReference>
<dbReference type="InterPro" id="IPR029058">
    <property type="entry name" value="AB_hydrolase_fold"/>
</dbReference>
<dbReference type="SMART" id="SM00825">
    <property type="entry name" value="PKS_KS"/>
    <property type="match status" value="1"/>
</dbReference>
<dbReference type="Pfam" id="PF14765">
    <property type="entry name" value="PS-DH"/>
    <property type="match status" value="1"/>
</dbReference>
<dbReference type="PANTHER" id="PTHR43775">
    <property type="entry name" value="FATTY ACID SYNTHASE"/>
    <property type="match status" value="1"/>
</dbReference>
<feature type="active site" description="Proton acceptor; for dehydratase activity" evidence="7">
    <location>
        <position position="1406"/>
    </location>
</feature>
<keyword evidence="1" id="KW-0596">Phosphopantetheine</keyword>
<dbReference type="InterPro" id="IPR020841">
    <property type="entry name" value="PKS_Beta-ketoAc_synthase_dom"/>
</dbReference>
<dbReference type="SUPFAM" id="SSF47336">
    <property type="entry name" value="ACP-like"/>
    <property type="match status" value="1"/>
</dbReference>
<dbReference type="SMART" id="SM00822">
    <property type="entry name" value="PKS_KR"/>
    <property type="match status" value="1"/>
</dbReference>
<dbReference type="GO" id="GO:0031177">
    <property type="term" value="F:phosphopantetheine binding"/>
    <property type="evidence" value="ECO:0007669"/>
    <property type="project" value="InterPro"/>
</dbReference>
<dbReference type="SUPFAM" id="SSF55048">
    <property type="entry name" value="Probable ACP-binding domain of malonyl-CoA ACP transacylase"/>
    <property type="match status" value="1"/>
</dbReference>
<dbReference type="Pfam" id="PF00698">
    <property type="entry name" value="Acyl_transf_1"/>
    <property type="match status" value="1"/>
</dbReference>
<dbReference type="InterPro" id="IPR050091">
    <property type="entry name" value="PKS_NRPS_Biosynth_Enz"/>
</dbReference>
<dbReference type="PROSITE" id="PS50075">
    <property type="entry name" value="CARRIER"/>
    <property type="match status" value="1"/>
</dbReference>
<dbReference type="Pfam" id="PF22621">
    <property type="entry name" value="CurL-like_PKS_C"/>
    <property type="match status" value="1"/>
</dbReference>
<dbReference type="CDD" id="cd08953">
    <property type="entry name" value="KR_2_SDR_x"/>
    <property type="match status" value="1"/>
</dbReference>
<dbReference type="InterPro" id="IPR014031">
    <property type="entry name" value="Ketoacyl_synth_C"/>
</dbReference>
<dbReference type="InterPro" id="IPR018201">
    <property type="entry name" value="Ketoacyl_synth_AS"/>
</dbReference>
<dbReference type="SUPFAM" id="SSF51735">
    <property type="entry name" value="NAD(P)-binding Rossmann-fold domains"/>
    <property type="match status" value="2"/>
</dbReference>
<evidence type="ECO:0000256" key="2">
    <source>
        <dbReference type="ARBA" id="ARBA00022553"/>
    </source>
</evidence>
<dbReference type="InterPro" id="IPR009081">
    <property type="entry name" value="PP-bd_ACP"/>
</dbReference>
<dbReference type="SMART" id="SM00823">
    <property type="entry name" value="PKS_PP"/>
    <property type="match status" value="1"/>
</dbReference>
<dbReference type="PROSITE" id="PS52004">
    <property type="entry name" value="KS3_2"/>
    <property type="match status" value="1"/>
</dbReference>
<proteinExistence type="predicted"/>
<dbReference type="Pfam" id="PF00975">
    <property type="entry name" value="Thioesterase"/>
    <property type="match status" value="1"/>
</dbReference>
<dbReference type="GO" id="GO:0044550">
    <property type="term" value="P:secondary metabolite biosynthetic process"/>
    <property type="evidence" value="ECO:0007669"/>
    <property type="project" value="UniProtKB-ARBA"/>
</dbReference>
<evidence type="ECO:0000256" key="1">
    <source>
        <dbReference type="ARBA" id="ARBA00022450"/>
    </source>
</evidence>